<feature type="compositionally biased region" description="Basic and acidic residues" evidence="4">
    <location>
        <begin position="218"/>
        <end position="232"/>
    </location>
</feature>
<keyword evidence="2" id="KW-0227">DNA damage</keyword>
<dbReference type="SUPFAM" id="SSF50249">
    <property type="entry name" value="Nucleic acid-binding proteins"/>
    <property type="match status" value="1"/>
</dbReference>
<evidence type="ECO:0000256" key="1">
    <source>
        <dbReference type="ARBA" id="ARBA00023125"/>
    </source>
</evidence>
<dbReference type="HAMAP" id="MF_00984">
    <property type="entry name" value="SSB"/>
    <property type="match status" value="1"/>
</dbReference>
<keyword evidence="2" id="KW-0235">DNA replication</keyword>
<reference evidence="5 6" key="1">
    <citation type="submission" date="2018-05" db="EMBL/GenBank/DDBJ databases">
        <title>Genomic Encyclopedia of Type Strains, Phase IV (KMG-IV): sequencing the most valuable type-strain genomes for metagenomic binning, comparative biology and taxonomic classification.</title>
        <authorList>
            <person name="Goeker M."/>
        </authorList>
    </citation>
    <scope>NUCLEOTIDE SEQUENCE [LARGE SCALE GENOMIC DNA]</scope>
    <source>
        <strain evidence="5 6">DSM 18773</strain>
    </source>
</reference>
<evidence type="ECO:0000256" key="4">
    <source>
        <dbReference type="SAM" id="MobiDB-lite"/>
    </source>
</evidence>
<evidence type="ECO:0000256" key="2">
    <source>
        <dbReference type="HAMAP-Rule" id="MF_00984"/>
    </source>
</evidence>
<name>A0A316DG04_9BACL</name>
<keyword evidence="1 2" id="KW-0238">DNA-binding</keyword>
<dbReference type="InterPro" id="IPR011344">
    <property type="entry name" value="ssDNA-bd"/>
</dbReference>
<keyword evidence="2" id="KW-0234">DNA repair</keyword>
<dbReference type="GO" id="GO:0003697">
    <property type="term" value="F:single-stranded DNA binding"/>
    <property type="evidence" value="ECO:0007669"/>
    <property type="project" value="UniProtKB-UniRule"/>
</dbReference>
<gene>
    <name evidence="5" type="ORF">C7459_101452</name>
</gene>
<keyword evidence="2" id="KW-0233">DNA recombination</keyword>
<dbReference type="Gene3D" id="2.40.50.140">
    <property type="entry name" value="Nucleic acid-binding proteins"/>
    <property type="match status" value="1"/>
</dbReference>
<dbReference type="AlphaFoldDB" id="A0A316DG04"/>
<dbReference type="CDD" id="cd04496">
    <property type="entry name" value="SSB_OBF"/>
    <property type="match status" value="1"/>
</dbReference>
<dbReference type="NCBIfam" id="TIGR00621">
    <property type="entry name" value="ssb"/>
    <property type="match status" value="1"/>
</dbReference>
<dbReference type="PROSITE" id="PS50935">
    <property type="entry name" value="SSB"/>
    <property type="match status" value="1"/>
</dbReference>
<evidence type="ECO:0000313" key="5">
    <source>
        <dbReference type="EMBL" id="PWK16586.1"/>
    </source>
</evidence>
<comment type="function">
    <text evidence="2">Plays an important role in DNA replication, recombination and repair. Binds to ssDNA and to an array of partner proteins to recruit them to their sites of action during DNA metabolism.</text>
</comment>
<feature type="short sequence motif" description="Important for interaction with partner proteins" evidence="2">
    <location>
        <begin position="235"/>
        <end position="240"/>
    </location>
</feature>
<dbReference type="InterPro" id="IPR012340">
    <property type="entry name" value="NA-bd_OB-fold"/>
</dbReference>
<dbReference type="OrthoDB" id="9809878at2"/>
<dbReference type="GO" id="GO:0006310">
    <property type="term" value="P:DNA recombination"/>
    <property type="evidence" value="ECO:0007669"/>
    <property type="project" value="UniProtKB-UniRule"/>
</dbReference>
<dbReference type="Proteomes" id="UP000245634">
    <property type="component" value="Unassembled WGS sequence"/>
</dbReference>
<dbReference type="InterPro" id="IPR000424">
    <property type="entry name" value="Primosome_PriB/ssb"/>
</dbReference>
<proteinExistence type="inferred from homology"/>
<dbReference type="PANTHER" id="PTHR10302">
    <property type="entry name" value="SINGLE-STRANDED DNA-BINDING PROTEIN"/>
    <property type="match status" value="1"/>
</dbReference>
<protein>
    <recommendedName>
        <fullName evidence="2 3">Single-stranded DNA-binding protein</fullName>
        <shortName evidence="2">SSB</shortName>
    </recommendedName>
</protein>
<dbReference type="PANTHER" id="PTHR10302:SF27">
    <property type="entry name" value="SINGLE-STRANDED DNA-BINDING PROTEIN"/>
    <property type="match status" value="1"/>
</dbReference>
<feature type="compositionally biased region" description="Gly residues" evidence="4">
    <location>
        <begin position="168"/>
        <end position="217"/>
    </location>
</feature>
<dbReference type="Pfam" id="PF00436">
    <property type="entry name" value="SSB"/>
    <property type="match status" value="1"/>
</dbReference>
<sequence length="240" mass="23340">MLNRIILIGRLTADPELRYTQSGTAVATFSLAVDRARTGQNGERETDFINIVVWQKQAELCAQYLRKGRMAAVDGRLQIRSYDNKEGQKVRVAEVVAEGVRFLDRGDNAGGGSQGGDFAGAGAGGYGGGGNQGGGGYGGGNQGGGGYGGGNQGGGGYGGGNQGGGGFGGGNQGGGGFGGGNQGGGGFGGGNQGGGGFGGGNQGGGGFGGGNQGGGGAKRNDDPFSDDGKPIDISDDDLPF</sequence>
<feature type="region of interest" description="Disordered" evidence="4">
    <location>
        <begin position="168"/>
        <end position="240"/>
    </location>
</feature>
<comment type="subunit">
    <text evidence="2">Homotetramer.</text>
</comment>
<dbReference type="GO" id="GO:0006260">
    <property type="term" value="P:DNA replication"/>
    <property type="evidence" value="ECO:0007669"/>
    <property type="project" value="UniProtKB-UniRule"/>
</dbReference>
<dbReference type="GO" id="GO:0009295">
    <property type="term" value="C:nucleoid"/>
    <property type="evidence" value="ECO:0007669"/>
    <property type="project" value="TreeGrafter"/>
</dbReference>
<comment type="caution">
    <text evidence="2">Lacks conserved residue(s) required for the propagation of feature annotation.</text>
</comment>
<keyword evidence="6" id="KW-1185">Reference proteome</keyword>
<accession>A0A316DG04</accession>
<evidence type="ECO:0000256" key="3">
    <source>
        <dbReference type="RuleBase" id="RU000524"/>
    </source>
</evidence>
<comment type="caution">
    <text evidence="5">The sequence shown here is derived from an EMBL/GenBank/DDBJ whole genome shotgun (WGS) entry which is preliminary data.</text>
</comment>
<dbReference type="EMBL" id="QGGL01000001">
    <property type="protein sequence ID" value="PWK16586.1"/>
    <property type="molecule type" value="Genomic_DNA"/>
</dbReference>
<dbReference type="GO" id="GO:0006281">
    <property type="term" value="P:DNA repair"/>
    <property type="evidence" value="ECO:0007669"/>
    <property type="project" value="UniProtKB-UniRule"/>
</dbReference>
<dbReference type="RefSeq" id="WP_109685800.1">
    <property type="nucleotide sequence ID" value="NZ_QGGL01000001.1"/>
</dbReference>
<organism evidence="5 6">
    <name type="scientific">Tumebacillus permanentifrigoris</name>
    <dbReference type="NCBI Taxonomy" id="378543"/>
    <lineage>
        <taxon>Bacteria</taxon>
        <taxon>Bacillati</taxon>
        <taxon>Bacillota</taxon>
        <taxon>Bacilli</taxon>
        <taxon>Bacillales</taxon>
        <taxon>Alicyclobacillaceae</taxon>
        <taxon>Tumebacillus</taxon>
    </lineage>
</organism>
<evidence type="ECO:0000313" key="6">
    <source>
        <dbReference type="Proteomes" id="UP000245634"/>
    </source>
</evidence>